<comment type="caution">
    <text evidence="3">The sequence shown here is derived from an EMBL/GenBank/DDBJ whole genome shotgun (WGS) entry which is preliminary data.</text>
</comment>
<reference evidence="3 4" key="1">
    <citation type="submission" date="2020-03" db="EMBL/GenBank/DDBJ databases">
        <title>WGS of actinomycetes isolated from Thailand.</title>
        <authorList>
            <person name="Thawai C."/>
        </authorList>
    </citation>
    <scope>NUCLEOTIDE SEQUENCE [LARGE SCALE GENOMIC DNA]</scope>
    <source>
        <strain evidence="3 4">PRB2-1</strain>
    </source>
</reference>
<evidence type="ECO:0000259" key="2">
    <source>
        <dbReference type="Pfam" id="PF08787"/>
    </source>
</evidence>
<proteinExistence type="predicted"/>
<dbReference type="Pfam" id="PF08787">
    <property type="entry name" value="Alginate_lyase2"/>
    <property type="match status" value="1"/>
</dbReference>
<dbReference type="InterPro" id="IPR014895">
    <property type="entry name" value="Alginate_lyase_2"/>
</dbReference>
<dbReference type="SUPFAM" id="SSF49899">
    <property type="entry name" value="Concanavalin A-like lectins/glucanases"/>
    <property type="match status" value="1"/>
</dbReference>
<evidence type="ECO:0000313" key="4">
    <source>
        <dbReference type="Proteomes" id="UP000734511"/>
    </source>
</evidence>
<protein>
    <submittedName>
        <fullName evidence="3">Polysaccharide lyase family 7 protein</fullName>
    </submittedName>
</protein>
<dbReference type="GO" id="GO:0016829">
    <property type="term" value="F:lyase activity"/>
    <property type="evidence" value="ECO:0007669"/>
    <property type="project" value="UniProtKB-KW"/>
</dbReference>
<name>A0ABX1A333_9ACTN</name>
<dbReference type="InterPro" id="IPR013320">
    <property type="entry name" value="ConA-like_dom_sf"/>
</dbReference>
<dbReference type="Proteomes" id="UP000734511">
    <property type="component" value="Unassembled WGS sequence"/>
</dbReference>
<sequence>MWTCTGASNQQWTLPGGGSTPPGGGLDTGVAPGGNFDLGVWELQEPVGSPGSPTTISSSRLQGAGGFQDSYFYTDGSDGAMTFWAPEKGVTTPNSNYARSELREMNRNGSAADWSLAGTHRLSATLRVVSVTSNVCVGQIHLGSGGSSTKPLIELYYHSNGDIVAGVENSPDGGQTTHTVGHVAVGTKWSYTIGVSGGNTIDLTVNGSVTHYAIPSSFNAYKQYFKAGSYNQSSSSSTTNGARVAFYALSVTHS</sequence>
<evidence type="ECO:0000313" key="3">
    <source>
        <dbReference type="EMBL" id="NJP48196.1"/>
    </source>
</evidence>
<feature type="domain" description="Alginate lyase 2" evidence="2">
    <location>
        <begin position="36"/>
        <end position="253"/>
    </location>
</feature>
<evidence type="ECO:0000256" key="1">
    <source>
        <dbReference type="SAM" id="MobiDB-lite"/>
    </source>
</evidence>
<keyword evidence="4" id="KW-1185">Reference proteome</keyword>
<keyword evidence="3" id="KW-0456">Lyase</keyword>
<feature type="region of interest" description="Disordered" evidence="1">
    <location>
        <begin position="1"/>
        <end position="32"/>
    </location>
</feature>
<feature type="compositionally biased region" description="Polar residues" evidence="1">
    <location>
        <begin position="1"/>
        <end position="12"/>
    </location>
</feature>
<gene>
    <name evidence="3" type="ORF">HCN08_33065</name>
</gene>
<dbReference type="Gene3D" id="2.60.120.200">
    <property type="match status" value="1"/>
</dbReference>
<feature type="compositionally biased region" description="Gly residues" evidence="1">
    <location>
        <begin position="15"/>
        <end position="27"/>
    </location>
</feature>
<dbReference type="EMBL" id="JAATEJ010000042">
    <property type="protein sequence ID" value="NJP48196.1"/>
    <property type="molecule type" value="Genomic_DNA"/>
</dbReference>
<organism evidence="3 4">
    <name type="scientific">Actinacidiphila epipremni</name>
    <dbReference type="NCBI Taxonomy" id="2053013"/>
    <lineage>
        <taxon>Bacteria</taxon>
        <taxon>Bacillati</taxon>
        <taxon>Actinomycetota</taxon>
        <taxon>Actinomycetes</taxon>
        <taxon>Kitasatosporales</taxon>
        <taxon>Streptomycetaceae</taxon>
        <taxon>Actinacidiphila</taxon>
    </lineage>
</organism>
<accession>A0ABX1A333</accession>